<dbReference type="SMART" id="SM00411">
    <property type="entry name" value="BHL"/>
    <property type="match status" value="1"/>
</dbReference>
<gene>
    <name evidence="4" type="ordered locus">TPASS_0251</name>
</gene>
<dbReference type="Gene3D" id="4.10.520.10">
    <property type="entry name" value="IHF-like DNA-binding proteins"/>
    <property type="match status" value="1"/>
</dbReference>
<organism evidence="4 5">
    <name type="scientific">Treponema pallidum subsp. pallidum (strain SS14)</name>
    <dbReference type="NCBI Taxonomy" id="455434"/>
    <lineage>
        <taxon>Bacteria</taxon>
        <taxon>Pseudomonadati</taxon>
        <taxon>Spirochaetota</taxon>
        <taxon>Spirochaetia</taxon>
        <taxon>Spirochaetales</taxon>
        <taxon>Treponemataceae</taxon>
        <taxon>Treponema</taxon>
    </lineage>
</organism>
<accession>A0A0H3BHY7</accession>
<dbReference type="GeneID" id="93876042"/>
<dbReference type="PANTHER" id="PTHR33175">
    <property type="entry name" value="DNA-BINDING PROTEIN HU"/>
    <property type="match status" value="1"/>
</dbReference>
<dbReference type="Proteomes" id="UP000001202">
    <property type="component" value="Chromosome"/>
</dbReference>
<name>A0A0H3BHY7_TREPS</name>
<evidence type="ECO:0000256" key="1">
    <source>
        <dbReference type="ARBA" id="ARBA00010529"/>
    </source>
</evidence>
<proteinExistence type="inferred from homology"/>
<dbReference type="AlphaFoldDB" id="A0A0H3BHY7"/>
<dbReference type="PRINTS" id="PR01727">
    <property type="entry name" value="DNABINDINGHU"/>
</dbReference>
<dbReference type="KEGG" id="tpp:TPASS_0251"/>
<comment type="similarity">
    <text evidence="1 3">Belongs to the bacterial histone-like protein family.</text>
</comment>
<dbReference type="PANTHER" id="PTHR33175:SF2">
    <property type="entry name" value="INTEGRATION HOST FACTOR SUBUNIT ALPHA"/>
    <property type="match status" value="1"/>
</dbReference>
<dbReference type="SMR" id="A0A0H3BHY7"/>
<dbReference type="GO" id="GO:0003677">
    <property type="term" value="F:DNA binding"/>
    <property type="evidence" value="ECO:0007669"/>
    <property type="project" value="UniProtKB-KW"/>
</dbReference>
<evidence type="ECO:0000256" key="2">
    <source>
        <dbReference type="ARBA" id="ARBA00023125"/>
    </source>
</evidence>
<dbReference type="InterPro" id="IPR000119">
    <property type="entry name" value="Hist_DNA-bd"/>
</dbReference>
<evidence type="ECO:0000313" key="5">
    <source>
        <dbReference type="Proteomes" id="UP000001202"/>
    </source>
</evidence>
<dbReference type="InterPro" id="IPR010992">
    <property type="entry name" value="IHF-like_DNA-bd_dom_sf"/>
</dbReference>
<dbReference type="SUPFAM" id="SSF47729">
    <property type="entry name" value="IHF-like DNA-binding proteins"/>
    <property type="match status" value="1"/>
</dbReference>
<keyword evidence="2 4" id="KW-0238">DNA-binding</keyword>
<dbReference type="GO" id="GO:0030527">
    <property type="term" value="F:structural constituent of chromatin"/>
    <property type="evidence" value="ECO:0007669"/>
    <property type="project" value="InterPro"/>
</dbReference>
<reference evidence="4 5" key="1">
    <citation type="journal article" date="2008" name="BMC Microbiol.">
        <title>Complete genome sequence of Treponema pallidum ssp. pallidum strain SS14 determined with oligonucleotide arrays.</title>
        <authorList>
            <person name="Matejkova P."/>
            <person name="Strouhal M."/>
            <person name="Smajs D."/>
            <person name="Norris S.J."/>
            <person name="Palzkill T."/>
            <person name="Petrosino J.F."/>
            <person name="Sodergren E."/>
            <person name="Norton J.E."/>
            <person name="Singh J."/>
            <person name="Richmond T.A."/>
            <person name="Molla M.N."/>
            <person name="Albert T.J."/>
            <person name="Weinstock G.M."/>
        </authorList>
    </citation>
    <scope>NUCLEOTIDE SEQUENCE [LARGE SCALE GENOMIC DNA]</scope>
    <source>
        <strain evidence="4 5">SS14</strain>
    </source>
</reference>
<evidence type="ECO:0000256" key="3">
    <source>
        <dbReference type="RuleBase" id="RU003939"/>
    </source>
</evidence>
<dbReference type="RefSeq" id="WP_010881700.1">
    <property type="nucleotide sequence ID" value="NC_010741.1"/>
</dbReference>
<dbReference type="CDD" id="cd13832">
    <property type="entry name" value="IHF"/>
    <property type="match status" value="1"/>
</dbReference>
<evidence type="ECO:0000313" key="4">
    <source>
        <dbReference type="EMBL" id="ACD70678.1"/>
    </source>
</evidence>
<dbReference type="PATRIC" id="fig|455434.6.peg.256"/>
<dbReference type="EMBL" id="CP000805">
    <property type="protein sequence ID" value="ACD70678.1"/>
    <property type="molecule type" value="Genomic_DNA"/>
</dbReference>
<sequence>MKRVRRTRSFVVDALCDEVDLSRRHVARVVDSFVSVVTAALERGETVELRDFGVFESRVRKASVGKSIKTGEVVSIPSHCVVVFRPSKRLKSAVRGYRSGEVGAD</sequence>
<dbReference type="GO" id="GO:0005829">
    <property type="term" value="C:cytosol"/>
    <property type="evidence" value="ECO:0007669"/>
    <property type="project" value="TreeGrafter"/>
</dbReference>
<protein>
    <submittedName>
        <fullName evidence="4">DNA-binding protein II</fullName>
    </submittedName>
</protein>
<dbReference type="Pfam" id="PF00216">
    <property type="entry name" value="Bac_DNA_binding"/>
    <property type="match status" value="1"/>
</dbReference>